<dbReference type="InterPro" id="IPR016040">
    <property type="entry name" value="NAD(P)-bd_dom"/>
</dbReference>
<reference evidence="2" key="1">
    <citation type="submission" date="2022-10" db="EMBL/GenBank/DDBJ databases">
        <title>Luteolibacter sp. GHJ8, whole genome shotgun sequencing project.</title>
        <authorList>
            <person name="Zhao G."/>
            <person name="Shen L."/>
        </authorList>
    </citation>
    <scope>NUCLEOTIDE SEQUENCE</scope>
    <source>
        <strain evidence="2">GHJ8</strain>
    </source>
</reference>
<sequence length="242" mass="25685">MKRIFIAGASGAVGRRLCPMLVADGYEVTGMTRSPDKVPMLHELGVQPVVADAFDQAALDKALLDVRPEIVIHQLTELPRALAAEQMTEARVRTARIREIGTRNLIAASVAAGAKRLIAQSIAFAYAPGEPPYDECASLNLDDTVFAVSVRGVVSLEQQVLGAPLTGIVLRYGKFYGPGTGFDHPAAGGPVHVDDAARAACLAIARGERGIYNIAEEDGIISSRKAREELGWVPGFRLPGSA</sequence>
<dbReference type="RefSeq" id="WP_264516157.1">
    <property type="nucleotide sequence ID" value="NZ_JAPDDR010000016.1"/>
</dbReference>
<comment type="caution">
    <text evidence="2">The sequence shown here is derived from an EMBL/GenBank/DDBJ whole genome shotgun (WGS) entry which is preliminary data.</text>
</comment>
<feature type="domain" description="NAD(P)-binding" evidence="1">
    <location>
        <begin position="8"/>
        <end position="130"/>
    </location>
</feature>
<keyword evidence="3" id="KW-1185">Reference proteome</keyword>
<evidence type="ECO:0000259" key="1">
    <source>
        <dbReference type="Pfam" id="PF13460"/>
    </source>
</evidence>
<dbReference type="InterPro" id="IPR036291">
    <property type="entry name" value="NAD(P)-bd_dom_sf"/>
</dbReference>
<dbReference type="Proteomes" id="UP001165653">
    <property type="component" value="Unassembled WGS sequence"/>
</dbReference>
<proteinExistence type="predicted"/>
<dbReference type="Pfam" id="PF13460">
    <property type="entry name" value="NAD_binding_10"/>
    <property type="match status" value="1"/>
</dbReference>
<gene>
    <name evidence="2" type="ORF">OJ996_23525</name>
</gene>
<dbReference type="PANTHER" id="PTHR48079:SF6">
    <property type="entry name" value="NAD(P)-BINDING DOMAIN-CONTAINING PROTEIN-RELATED"/>
    <property type="match status" value="1"/>
</dbReference>
<dbReference type="SUPFAM" id="SSF51735">
    <property type="entry name" value="NAD(P)-binding Rossmann-fold domains"/>
    <property type="match status" value="1"/>
</dbReference>
<organism evidence="2 3">
    <name type="scientific">Luteolibacter rhizosphaerae</name>
    <dbReference type="NCBI Taxonomy" id="2989719"/>
    <lineage>
        <taxon>Bacteria</taxon>
        <taxon>Pseudomonadati</taxon>
        <taxon>Verrucomicrobiota</taxon>
        <taxon>Verrucomicrobiia</taxon>
        <taxon>Verrucomicrobiales</taxon>
        <taxon>Verrucomicrobiaceae</taxon>
        <taxon>Luteolibacter</taxon>
    </lineage>
</organism>
<name>A0ABT3G9P6_9BACT</name>
<dbReference type="EMBL" id="JAPDDR010000016">
    <property type="protein sequence ID" value="MCW1916578.1"/>
    <property type="molecule type" value="Genomic_DNA"/>
</dbReference>
<evidence type="ECO:0000313" key="2">
    <source>
        <dbReference type="EMBL" id="MCW1916578.1"/>
    </source>
</evidence>
<dbReference type="InterPro" id="IPR051783">
    <property type="entry name" value="NAD(P)-dependent_oxidoreduct"/>
</dbReference>
<dbReference type="PANTHER" id="PTHR48079">
    <property type="entry name" value="PROTEIN YEEZ"/>
    <property type="match status" value="1"/>
</dbReference>
<dbReference type="Gene3D" id="3.40.50.720">
    <property type="entry name" value="NAD(P)-binding Rossmann-like Domain"/>
    <property type="match status" value="1"/>
</dbReference>
<accession>A0ABT3G9P6</accession>
<protein>
    <submittedName>
        <fullName evidence="2">NAD(P)-dependent oxidoreductase</fullName>
    </submittedName>
</protein>
<evidence type="ECO:0000313" key="3">
    <source>
        <dbReference type="Proteomes" id="UP001165653"/>
    </source>
</evidence>